<protein>
    <submittedName>
        <fullName evidence="1">Uncharacterized protein</fullName>
    </submittedName>
</protein>
<keyword evidence="2" id="KW-1185">Reference proteome</keyword>
<comment type="caution">
    <text evidence="1">The sequence shown here is derived from an EMBL/GenBank/DDBJ whole genome shotgun (WGS) entry which is preliminary data.</text>
</comment>
<evidence type="ECO:0000313" key="1">
    <source>
        <dbReference type="EMBL" id="TGO41356.1"/>
    </source>
</evidence>
<dbReference type="EMBL" id="PQXK01000023">
    <property type="protein sequence ID" value="TGO41356.1"/>
    <property type="molecule type" value="Genomic_DNA"/>
</dbReference>
<proteinExistence type="predicted"/>
<organism evidence="1 2">
    <name type="scientific">Botrytis hyacinthi</name>
    <dbReference type="NCBI Taxonomy" id="278943"/>
    <lineage>
        <taxon>Eukaryota</taxon>
        <taxon>Fungi</taxon>
        <taxon>Dikarya</taxon>
        <taxon>Ascomycota</taxon>
        <taxon>Pezizomycotina</taxon>
        <taxon>Leotiomycetes</taxon>
        <taxon>Helotiales</taxon>
        <taxon>Sclerotiniaceae</taxon>
        <taxon>Botrytis</taxon>
    </lineage>
</organism>
<name>A0A4Z1GWU4_9HELO</name>
<accession>A0A4Z1GWU4</accession>
<gene>
    <name evidence="1" type="ORF">BHYA_0023g00660</name>
</gene>
<dbReference type="Proteomes" id="UP000297814">
    <property type="component" value="Unassembled WGS sequence"/>
</dbReference>
<reference evidence="1 2" key="1">
    <citation type="submission" date="2017-12" db="EMBL/GenBank/DDBJ databases">
        <title>Comparative genomics of Botrytis spp.</title>
        <authorList>
            <person name="Valero-Jimenez C.A."/>
            <person name="Tapia P."/>
            <person name="Veloso J."/>
            <person name="Silva-Moreno E."/>
            <person name="Staats M."/>
            <person name="Valdes J.H."/>
            <person name="Van Kan J.A.L."/>
        </authorList>
    </citation>
    <scope>NUCLEOTIDE SEQUENCE [LARGE SCALE GENOMIC DNA]</scope>
    <source>
        <strain evidence="1 2">Bh0001</strain>
    </source>
</reference>
<sequence>MASLTNTFPAYSEETSALVEMAASVKAKNLPRTWFPQRLENKHLAHEDSEFTIHQAPAGFVRAFEYRGYPFPVLL</sequence>
<evidence type="ECO:0000313" key="2">
    <source>
        <dbReference type="Proteomes" id="UP000297814"/>
    </source>
</evidence>
<dbReference type="AlphaFoldDB" id="A0A4Z1GWU4"/>